<dbReference type="GO" id="GO:0016747">
    <property type="term" value="F:acyltransferase activity, transferring groups other than amino-acyl groups"/>
    <property type="evidence" value="ECO:0007669"/>
    <property type="project" value="InterPro"/>
</dbReference>
<evidence type="ECO:0000256" key="1">
    <source>
        <dbReference type="ARBA" id="ARBA00022679"/>
    </source>
</evidence>
<dbReference type="SUPFAM" id="SSF55729">
    <property type="entry name" value="Acyl-CoA N-acyltransferases (Nat)"/>
    <property type="match status" value="1"/>
</dbReference>
<dbReference type="PANTHER" id="PTHR43877">
    <property type="entry name" value="AMINOALKYLPHOSPHONATE N-ACETYLTRANSFERASE-RELATED-RELATED"/>
    <property type="match status" value="1"/>
</dbReference>
<evidence type="ECO:0000313" key="5">
    <source>
        <dbReference type="Proteomes" id="UP000254701"/>
    </source>
</evidence>
<evidence type="ECO:0000256" key="2">
    <source>
        <dbReference type="ARBA" id="ARBA00023315"/>
    </source>
</evidence>
<keyword evidence="2 4" id="KW-0012">Acyltransferase</keyword>
<protein>
    <submittedName>
        <fullName evidence="4">Acetyltransferase</fullName>
        <ecNumber evidence="4">2.3.1.-</ecNumber>
    </submittedName>
</protein>
<evidence type="ECO:0000313" key="4">
    <source>
        <dbReference type="EMBL" id="SUU90769.1"/>
    </source>
</evidence>
<dbReference type="InterPro" id="IPR000182">
    <property type="entry name" value="GNAT_dom"/>
</dbReference>
<dbReference type="Pfam" id="PF00583">
    <property type="entry name" value="Acetyltransf_1"/>
    <property type="match status" value="1"/>
</dbReference>
<dbReference type="Proteomes" id="UP000254701">
    <property type="component" value="Unassembled WGS sequence"/>
</dbReference>
<dbReference type="EC" id="2.3.1.-" evidence="4"/>
<dbReference type="InterPro" id="IPR016181">
    <property type="entry name" value="Acyl_CoA_acyltransferase"/>
</dbReference>
<accession>A0A380WP76</accession>
<evidence type="ECO:0000259" key="3">
    <source>
        <dbReference type="PROSITE" id="PS51186"/>
    </source>
</evidence>
<proteinExistence type="predicted"/>
<dbReference type="PROSITE" id="PS51186">
    <property type="entry name" value="GNAT"/>
    <property type="match status" value="1"/>
</dbReference>
<dbReference type="CDD" id="cd04301">
    <property type="entry name" value="NAT_SF"/>
    <property type="match status" value="1"/>
</dbReference>
<keyword evidence="1 4" id="KW-0808">Transferase</keyword>
<dbReference type="AlphaFoldDB" id="A0A380WP76"/>
<dbReference type="InterPro" id="IPR050832">
    <property type="entry name" value="Bact_Acetyltransf"/>
</dbReference>
<reference evidence="4 5" key="1">
    <citation type="submission" date="2018-06" db="EMBL/GenBank/DDBJ databases">
        <authorList>
            <consortium name="Pathogen Informatics"/>
            <person name="Doyle S."/>
        </authorList>
    </citation>
    <scope>NUCLEOTIDE SEQUENCE [LARGE SCALE GENOMIC DNA]</scope>
    <source>
        <strain evidence="4 5">NCTC10684</strain>
    </source>
</reference>
<organism evidence="4 5">
    <name type="scientific">Aminobacter aminovorans</name>
    <name type="common">Chelatobacter heintzii</name>
    <dbReference type="NCBI Taxonomy" id="83263"/>
    <lineage>
        <taxon>Bacteria</taxon>
        <taxon>Pseudomonadati</taxon>
        <taxon>Pseudomonadota</taxon>
        <taxon>Alphaproteobacteria</taxon>
        <taxon>Hyphomicrobiales</taxon>
        <taxon>Phyllobacteriaceae</taxon>
        <taxon>Aminobacter</taxon>
    </lineage>
</organism>
<sequence>MHDNMTIAVLTAAEAERHMPRLVEMLTASVEDGALVGFVLPFSADQAQACWHGAIRSVSDGERLLVCALIAGQVVGTVQLYLSPEPNAPHRAEVYKLLVHRDFQRRGLGAALMDRVELEAGHRNRSLLILDTVQGGTSERLYRRRGWQEIGIVPNHFVDPFGNSRASVYFMKHLEPPVGR</sequence>
<feature type="domain" description="N-acetyltransferase" evidence="3">
    <location>
        <begin position="5"/>
        <end position="175"/>
    </location>
</feature>
<gene>
    <name evidence="4" type="primary">ttr_3</name>
    <name evidence="4" type="ORF">NCTC10684_04027</name>
</gene>
<dbReference type="EMBL" id="UFSM01000001">
    <property type="protein sequence ID" value="SUU90769.1"/>
    <property type="molecule type" value="Genomic_DNA"/>
</dbReference>
<dbReference type="OrthoDB" id="3389160at2"/>
<name>A0A380WP76_AMIAI</name>
<dbReference type="Gene3D" id="3.40.630.30">
    <property type="match status" value="1"/>
</dbReference>